<dbReference type="EMBL" id="ML120650">
    <property type="protein sequence ID" value="RPA88853.1"/>
    <property type="molecule type" value="Genomic_DNA"/>
</dbReference>
<dbReference type="AlphaFoldDB" id="A0A3N4IRQ9"/>
<evidence type="ECO:0000313" key="2">
    <source>
        <dbReference type="Proteomes" id="UP000276215"/>
    </source>
</evidence>
<proteinExistence type="predicted"/>
<name>A0A3N4IRQ9_9PEZI</name>
<dbReference type="OrthoDB" id="76567at2759"/>
<keyword evidence="2" id="KW-1185">Reference proteome</keyword>
<dbReference type="Proteomes" id="UP000276215">
    <property type="component" value="Unassembled WGS sequence"/>
</dbReference>
<reference evidence="1 2" key="1">
    <citation type="journal article" date="2018" name="Nat. Ecol. Evol.">
        <title>Pezizomycetes genomes reveal the molecular basis of ectomycorrhizal truffle lifestyle.</title>
        <authorList>
            <person name="Murat C."/>
            <person name="Payen T."/>
            <person name="Noel B."/>
            <person name="Kuo A."/>
            <person name="Morin E."/>
            <person name="Chen J."/>
            <person name="Kohler A."/>
            <person name="Krizsan K."/>
            <person name="Balestrini R."/>
            <person name="Da Silva C."/>
            <person name="Montanini B."/>
            <person name="Hainaut M."/>
            <person name="Levati E."/>
            <person name="Barry K.W."/>
            <person name="Belfiori B."/>
            <person name="Cichocki N."/>
            <person name="Clum A."/>
            <person name="Dockter R.B."/>
            <person name="Fauchery L."/>
            <person name="Guy J."/>
            <person name="Iotti M."/>
            <person name="Le Tacon F."/>
            <person name="Lindquist E.A."/>
            <person name="Lipzen A."/>
            <person name="Malagnac F."/>
            <person name="Mello A."/>
            <person name="Molinier V."/>
            <person name="Miyauchi S."/>
            <person name="Poulain J."/>
            <person name="Riccioni C."/>
            <person name="Rubini A."/>
            <person name="Sitrit Y."/>
            <person name="Splivallo R."/>
            <person name="Traeger S."/>
            <person name="Wang M."/>
            <person name="Zifcakova L."/>
            <person name="Wipf D."/>
            <person name="Zambonelli A."/>
            <person name="Paolocci F."/>
            <person name="Nowrousian M."/>
            <person name="Ottonello S."/>
            <person name="Baldrian P."/>
            <person name="Spatafora J.W."/>
            <person name="Henrissat B."/>
            <person name="Nagy L.G."/>
            <person name="Aury J.M."/>
            <person name="Wincker P."/>
            <person name="Grigoriev I.V."/>
            <person name="Bonfante P."/>
            <person name="Martin F.M."/>
        </authorList>
    </citation>
    <scope>NUCLEOTIDE SEQUENCE [LARGE SCALE GENOMIC DNA]</scope>
    <source>
        <strain evidence="1 2">120613-1</strain>
    </source>
</reference>
<gene>
    <name evidence="1" type="ORF">L873DRAFT_818599</name>
</gene>
<accession>A0A3N4IRQ9</accession>
<evidence type="ECO:0000313" key="1">
    <source>
        <dbReference type="EMBL" id="RPA88853.1"/>
    </source>
</evidence>
<sequence length="74" mass="8466">MLNTPVTHTHTDTFIVTPIKTYELGIVCDIITCAALQLEFEQIMLRQPHTGEGDMIFGMQELKEWATNLWLSTQ</sequence>
<protein>
    <submittedName>
        <fullName evidence="1">Uncharacterized protein</fullName>
    </submittedName>
</protein>
<organism evidence="1 2">
    <name type="scientific">Choiromyces venosus 120613-1</name>
    <dbReference type="NCBI Taxonomy" id="1336337"/>
    <lineage>
        <taxon>Eukaryota</taxon>
        <taxon>Fungi</taxon>
        <taxon>Dikarya</taxon>
        <taxon>Ascomycota</taxon>
        <taxon>Pezizomycotina</taxon>
        <taxon>Pezizomycetes</taxon>
        <taxon>Pezizales</taxon>
        <taxon>Tuberaceae</taxon>
        <taxon>Choiromyces</taxon>
    </lineage>
</organism>